<evidence type="ECO:0000256" key="1">
    <source>
        <dbReference type="ARBA" id="ARBA00010337"/>
    </source>
</evidence>
<dbReference type="GO" id="GO:0051011">
    <property type="term" value="F:microtubule minus-end binding"/>
    <property type="evidence" value="ECO:0007669"/>
    <property type="project" value="TreeGrafter"/>
</dbReference>
<dbReference type="GO" id="GO:0051321">
    <property type="term" value="P:meiotic cell cycle"/>
    <property type="evidence" value="ECO:0007669"/>
    <property type="project" value="TreeGrafter"/>
</dbReference>
<dbReference type="GO" id="GO:0051225">
    <property type="term" value="P:spindle assembly"/>
    <property type="evidence" value="ECO:0007669"/>
    <property type="project" value="TreeGrafter"/>
</dbReference>
<dbReference type="GO" id="GO:0000278">
    <property type="term" value="P:mitotic cell cycle"/>
    <property type="evidence" value="ECO:0007669"/>
    <property type="project" value="TreeGrafter"/>
</dbReference>
<keyword evidence="4 5" id="KW-0206">Cytoskeleton</keyword>
<evidence type="ECO:0000256" key="5">
    <source>
        <dbReference type="RuleBase" id="RU363050"/>
    </source>
</evidence>
<evidence type="ECO:0000256" key="4">
    <source>
        <dbReference type="ARBA" id="ARBA00023212"/>
    </source>
</evidence>
<dbReference type="KEGG" id="egl:EGR_02742"/>
<feature type="domain" description="Gamma tubulin complex component C-terminal" evidence="7">
    <location>
        <begin position="561"/>
        <end position="968"/>
    </location>
</feature>
<dbReference type="Pfam" id="PF17681">
    <property type="entry name" value="GCP_N_terminal"/>
    <property type="match status" value="1"/>
</dbReference>
<dbReference type="CTD" id="36338457"/>
<evidence type="ECO:0000259" key="7">
    <source>
        <dbReference type="Pfam" id="PF04130"/>
    </source>
</evidence>
<dbReference type="PANTHER" id="PTHR19302:SF13">
    <property type="entry name" value="GAMMA-TUBULIN COMPLEX COMPONENT 2"/>
    <property type="match status" value="1"/>
</dbReference>
<dbReference type="GO" id="GO:0000922">
    <property type="term" value="C:spindle pole"/>
    <property type="evidence" value="ECO:0007669"/>
    <property type="project" value="InterPro"/>
</dbReference>
<comment type="similarity">
    <text evidence="1 5">Belongs to the TUBGCP family.</text>
</comment>
<dbReference type="RefSeq" id="XP_024353485.1">
    <property type="nucleotide sequence ID" value="XM_024491991.1"/>
</dbReference>
<dbReference type="PANTHER" id="PTHR19302">
    <property type="entry name" value="GAMMA TUBULIN COMPLEX PROTEIN"/>
    <property type="match status" value="1"/>
</dbReference>
<sequence>MDAVKSAILHDTNELLQAIYGQPVDRAIVNTYADQLIKTITPRSSSQKNVEQAKKVLLDGNPGGKAFLAKYNELKLKNIRELDPLVYLLGKIKCDPELLRLLHNSDKECNDISDGSDYESFDQLQMRIQNSNTNAILGPLRPGDFTGLETDENLQQFHENLGSVRDPQQLPHYYATYATADRTEVTKSTLKPKESGSEYRKALRQFPQWMYEVFYLSSDFLPENLFTSKTPSILPLETLPLNVQEKLIVQDLLACLQGSDGVYVKALKIKDPHAVRNFAIDEKMRTKMSCSLADPSLVDTVNKVVPMISQYSLIVRFIEEKSRYEYGRVNQALCEAMEQFLQEYWKLLCQLEAQYRANQLGISRLLLLLKETSHLFSQLAQLATNINTGGCVGGATLSLLYEGLRGQVSVISRVHDCLLYLLRSACRPFFDSLSFWLYRGFLRPDDAERGEFFIVKSSALPLPSQENDAARDYINSAYYWERSYSILSTQLPGFLESRAEKVLATGKYLNVVQQCDSSLQLAEPEDLVFSETENDFLTKIDRAHAFASRTLLDFILKQKDLKGILKSIKRYFLLDQGDFIVHFMDTAAAELKKPISQVSISGLNSLLEWVLQTSSAACDPYKDNLKVVSTNCDLITQMLTLHVAADGSNVDTIIDMDPSALEALSLDYKVEWPTALVINRPVIDRYQMLFRHLFYCRHVERHLSTSWAMRKAVRRATAAGALAFNNAFILGQRMLTYIQNLQYYMTFEVLEPNWHSFFQFLNKADNLDEVLKAHERCLEICMDDCLLTSPDLLALVGKLNAVCIQFANCLNRLADASLDDTLDSVPMSTAASMHHRRGVTTDTGVAGAVSASPSFTNLALTSAPALPRGDRWRCGSMASSDGGSLFKAGDTTTSSSLAGSSLDMRRRVAASDLGSIGSNERFAIAVEDFGLKFNSLIVDLLVKIRRPVDRERDKLLSLAARLDFNGFYTRYSLDAVTRGSAVDGSLGSGSGLGSLPRPSSSMGSLATLEGLSTAPPRRLTAAGDEESAPPLATPQRPRKSAIPPPPQPRDRRHTTAHHLPPAPTSTMSEY</sequence>
<dbReference type="InterPro" id="IPR042241">
    <property type="entry name" value="GCP_C_sf"/>
</dbReference>
<dbReference type="AlphaFoldDB" id="W6V767"/>
<dbReference type="InterPro" id="IPR007259">
    <property type="entry name" value="GCP"/>
</dbReference>
<evidence type="ECO:0000313" key="10">
    <source>
        <dbReference type="Proteomes" id="UP000019149"/>
    </source>
</evidence>
<dbReference type="GO" id="GO:0005874">
    <property type="term" value="C:microtubule"/>
    <property type="evidence" value="ECO:0007669"/>
    <property type="project" value="UniProtKB-KW"/>
</dbReference>
<keyword evidence="10" id="KW-1185">Reference proteome</keyword>
<keyword evidence="3 5" id="KW-0493">Microtubule</keyword>
<dbReference type="GO" id="GO:0007020">
    <property type="term" value="P:microtubule nucleation"/>
    <property type="evidence" value="ECO:0007669"/>
    <property type="project" value="InterPro"/>
</dbReference>
<name>W6V767_ECHGR</name>
<dbReference type="STRING" id="6210.W6V767"/>
<dbReference type="GeneID" id="36338457"/>
<dbReference type="GO" id="GO:0043015">
    <property type="term" value="F:gamma-tubulin binding"/>
    <property type="evidence" value="ECO:0007669"/>
    <property type="project" value="InterPro"/>
</dbReference>
<reference evidence="9 10" key="1">
    <citation type="journal article" date="2013" name="Nat. Genet.">
        <title>The genome of the hydatid tapeworm Echinococcus granulosus.</title>
        <authorList>
            <person name="Zheng H."/>
            <person name="Zhang W."/>
            <person name="Zhang L."/>
            <person name="Zhang Z."/>
            <person name="Li J."/>
            <person name="Lu G."/>
            <person name="Zhu Y."/>
            <person name="Wang Y."/>
            <person name="Huang Y."/>
            <person name="Liu J."/>
            <person name="Kang H."/>
            <person name="Chen J."/>
            <person name="Wang L."/>
            <person name="Chen A."/>
            <person name="Yu S."/>
            <person name="Gao Z."/>
            <person name="Jin L."/>
            <person name="Gu W."/>
            <person name="Wang Z."/>
            <person name="Zhao L."/>
            <person name="Shi B."/>
            <person name="Wen H."/>
            <person name="Lin R."/>
            <person name="Jones M.K."/>
            <person name="Brejova B."/>
            <person name="Vinar T."/>
            <person name="Zhao G."/>
            <person name="McManus D.P."/>
            <person name="Chen Z."/>
            <person name="Zhou Y."/>
            <person name="Wang S."/>
        </authorList>
    </citation>
    <scope>NUCLEOTIDE SEQUENCE [LARGE SCALE GENOMIC DNA]</scope>
</reference>
<feature type="region of interest" description="Disordered" evidence="6">
    <location>
        <begin position="980"/>
        <end position="1070"/>
    </location>
</feature>
<dbReference type="OMA" id="GCSFANC"/>
<dbReference type="GO" id="GO:0000930">
    <property type="term" value="C:gamma-tubulin complex"/>
    <property type="evidence" value="ECO:0007669"/>
    <property type="project" value="TreeGrafter"/>
</dbReference>
<evidence type="ECO:0000313" key="9">
    <source>
        <dbReference type="EMBL" id="EUB62289.1"/>
    </source>
</evidence>
<protein>
    <recommendedName>
        <fullName evidence="5">Gamma-tubulin complex component</fullName>
    </recommendedName>
</protein>
<evidence type="ECO:0000256" key="3">
    <source>
        <dbReference type="ARBA" id="ARBA00022701"/>
    </source>
</evidence>
<dbReference type="Proteomes" id="UP000019149">
    <property type="component" value="Unassembled WGS sequence"/>
</dbReference>
<organism evidence="9 10">
    <name type="scientific">Echinococcus granulosus</name>
    <name type="common">Hydatid tapeworm</name>
    <dbReference type="NCBI Taxonomy" id="6210"/>
    <lineage>
        <taxon>Eukaryota</taxon>
        <taxon>Metazoa</taxon>
        <taxon>Spiralia</taxon>
        <taxon>Lophotrochozoa</taxon>
        <taxon>Platyhelminthes</taxon>
        <taxon>Cestoda</taxon>
        <taxon>Eucestoda</taxon>
        <taxon>Cyclophyllidea</taxon>
        <taxon>Taeniidae</taxon>
        <taxon>Echinococcus</taxon>
        <taxon>Echinococcus granulosus group</taxon>
    </lineage>
</organism>
<proteinExistence type="inferred from homology"/>
<dbReference type="Gene3D" id="1.20.120.1900">
    <property type="entry name" value="Gamma-tubulin complex, C-terminal domain"/>
    <property type="match status" value="1"/>
</dbReference>
<accession>W6V767</accession>
<dbReference type="InterPro" id="IPR040457">
    <property type="entry name" value="GCP_C"/>
</dbReference>
<dbReference type="EMBL" id="APAU02000013">
    <property type="protein sequence ID" value="EUB62289.1"/>
    <property type="molecule type" value="Genomic_DNA"/>
</dbReference>
<keyword evidence="2 5" id="KW-0963">Cytoplasm</keyword>
<dbReference type="OrthoDB" id="2192946at2759"/>
<comment type="caution">
    <text evidence="9">The sequence shown here is derived from an EMBL/GenBank/DDBJ whole genome shotgun (WGS) entry which is preliminary data.</text>
</comment>
<dbReference type="InterPro" id="IPR041470">
    <property type="entry name" value="GCP_N"/>
</dbReference>
<evidence type="ECO:0000256" key="6">
    <source>
        <dbReference type="SAM" id="MobiDB-lite"/>
    </source>
</evidence>
<feature type="compositionally biased region" description="Low complexity" evidence="6">
    <location>
        <begin position="993"/>
        <end position="1005"/>
    </location>
</feature>
<gene>
    <name evidence="9" type="ORF">EGR_02742</name>
</gene>
<comment type="subcellular location">
    <subcellularLocation>
        <location evidence="5">Cytoplasm</location>
        <location evidence="5">Cytoskeleton</location>
        <location evidence="5">Microtubule organizing center</location>
    </subcellularLocation>
</comment>
<dbReference type="GO" id="GO:0031122">
    <property type="term" value="P:cytoplasmic microtubule organization"/>
    <property type="evidence" value="ECO:0007669"/>
    <property type="project" value="TreeGrafter"/>
</dbReference>
<evidence type="ECO:0000256" key="2">
    <source>
        <dbReference type="ARBA" id="ARBA00022490"/>
    </source>
</evidence>
<dbReference type="Pfam" id="PF04130">
    <property type="entry name" value="GCP_C_terminal"/>
    <property type="match status" value="1"/>
</dbReference>
<feature type="domain" description="Gamma tubulin complex component protein N-terminal" evidence="8">
    <location>
        <begin position="249"/>
        <end position="557"/>
    </location>
</feature>
<evidence type="ECO:0000259" key="8">
    <source>
        <dbReference type="Pfam" id="PF17681"/>
    </source>
</evidence>